<evidence type="ECO:0000256" key="5">
    <source>
        <dbReference type="ARBA" id="ARBA00023136"/>
    </source>
</evidence>
<dbReference type="RefSeq" id="WP_046170984.1">
    <property type="nucleotide sequence ID" value="NZ_FOMB01000012.1"/>
</dbReference>
<dbReference type="PANTHER" id="PTHR36506">
    <property type="entry name" value="PREFLAGELLIN PEPTIDASE"/>
    <property type="match status" value="1"/>
</dbReference>
<dbReference type="Proteomes" id="UP000182258">
    <property type="component" value="Unassembled WGS sequence"/>
</dbReference>
<evidence type="ECO:0000259" key="7">
    <source>
        <dbReference type="Pfam" id="PF01478"/>
    </source>
</evidence>
<keyword evidence="4 6" id="KW-1133">Transmembrane helix</keyword>
<keyword evidence="10" id="KW-1185">Reference proteome</keyword>
<feature type="domain" description="Prepilin type IV endopeptidase peptidase" evidence="7">
    <location>
        <begin position="7"/>
        <end position="111"/>
    </location>
</feature>
<feature type="transmembrane region" description="Helical" evidence="6">
    <location>
        <begin position="56"/>
        <end position="76"/>
    </location>
</feature>
<protein>
    <submittedName>
        <fullName evidence="8 9">Peptidase</fullName>
    </submittedName>
</protein>
<dbReference type="Proteomes" id="UP000033519">
    <property type="component" value="Unassembled WGS sequence"/>
</dbReference>
<evidence type="ECO:0000256" key="6">
    <source>
        <dbReference type="SAM" id="Phobius"/>
    </source>
</evidence>
<dbReference type="EMBL" id="LAPV01000113">
    <property type="protein sequence ID" value="KKC33083.1"/>
    <property type="molecule type" value="Genomic_DNA"/>
</dbReference>
<evidence type="ECO:0000313" key="10">
    <source>
        <dbReference type="Proteomes" id="UP000033519"/>
    </source>
</evidence>
<name>A0A0F5PWS6_9HYPH</name>
<accession>A0A0F5PWS6</accession>
<reference evidence="8 10" key="1">
    <citation type="submission" date="2015-03" db="EMBL/GenBank/DDBJ databases">
        <authorList>
            <person name="Lepp D."/>
            <person name="Hassan Y.I."/>
            <person name="Li X.-Z."/>
            <person name="Zhou T."/>
        </authorList>
    </citation>
    <scope>NUCLEOTIDE SEQUENCE [LARGE SCALE GENOMIC DNA]</scope>
    <source>
        <strain evidence="8 10">Cr7-05</strain>
    </source>
</reference>
<evidence type="ECO:0000256" key="4">
    <source>
        <dbReference type="ARBA" id="ARBA00022989"/>
    </source>
</evidence>
<keyword evidence="5 6" id="KW-0472">Membrane</keyword>
<evidence type="ECO:0000256" key="2">
    <source>
        <dbReference type="ARBA" id="ARBA00022475"/>
    </source>
</evidence>
<dbReference type="STRING" id="728005.SAMN04488059_11216"/>
<organism evidence="9 11">
    <name type="scientific">Devosia psychrophila</name>
    <dbReference type="NCBI Taxonomy" id="728005"/>
    <lineage>
        <taxon>Bacteria</taxon>
        <taxon>Pseudomonadati</taxon>
        <taxon>Pseudomonadota</taxon>
        <taxon>Alphaproteobacteria</taxon>
        <taxon>Hyphomicrobiales</taxon>
        <taxon>Devosiaceae</taxon>
        <taxon>Devosia</taxon>
    </lineage>
</organism>
<evidence type="ECO:0000256" key="1">
    <source>
        <dbReference type="ARBA" id="ARBA00004651"/>
    </source>
</evidence>
<comment type="subcellular location">
    <subcellularLocation>
        <location evidence="1">Cell membrane</location>
        <topology evidence="1">Multi-pass membrane protein</topology>
    </subcellularLocation>
</comment>
<dbReference type="EMBL" id="FOMB01000012">
    <property type="protein sequence ID" value="SFC82514.1"/>
    <property type="molecule type" value="Genomic_DNA"/>
</dbReference>
<dbReference type="InterPro" id="IPR000045">
    <property type="entry name" value="Prepilin_IV_endopep_pep"/>
</dbReference>
<feature type="transmembrane region" description="Helical" evidence="6">
    <location>
        <begin position="140"/>
        <end position="161"/>
    </location>
</feature>
<keyword evidence="2" id="KW-1003">Cell membrane</keyword>
<dbReference type="GO" id="GO:0004190">
    <property type="term" value="F:aspartic-type endopeptidase activity"/>
    <property type="evidence" value="ECO:0007669"/>
    <property type="project" value="InterPro"/>
</dbReference>
<keyword evidence="3 6" id="KW-0812">Transmembrane</keyword>
<evidence type="ECO:0000313" key="8">
    <source>
        <dbReference type="EMBL" id="KKC33083.1"/>
    </source>
</evidence>
<gene>
    <name evidence="9" type="ORF">SAMN04488059_11216</name>
    <name evidence="8" type="ORF">WH91_10605</name>
</gene>
<dbReference type="AlphaFoldDB" id="A0A0F5PWS6"/>
<dbReference type="GO" id="GO:0005886">
    <property type="term" value="C:plasma membrane"/>
    <property type="evidence" value="ECO:0007669"/>
    <property type="project" value="UniProtKB-SubCell"/>
</dbReference>
<evidence type="ECO:0000313" key="9">
    <source>
        <dbReference type="EMBL" id="SFC82514.1"/>
    </source>
</evidence>
<dbReference type="OrthoDB" id="5329005at2"/>
<dbReference type="PANTHER" id="PTHR36506:SF1">
    <property type="entry name" value="PREFLAGELLIN PEPTIDASE"/>
    <property type="match status" value="1"/>
</dbReference>
<reference evidence="9 11" key="2">
    <citation type="submission" date="2016-10" db="EMBL/GenBank/DDBJ databases">
        <authorList>
            <person name="de Groot N.N."/>
        </authorList>
    </citation>
    <scope>NUCLEOTIDE SEQUENCE [LARGE SCALE GENOMIC DNA]</scope>
    <source>
        <strain evidence="9 11">CGMCC 1.10210</strain>
    </source>
</reference>
<feature type="transmembrane region" description="Helical" evidence="6">
    <location>
        <begin position="29"/>
        <end position="49"/>
    </location>
</feature>
<evidence type="ECO:0000256" key="3">
    <source>
        <dbReference type="ARBA" id="ARBA00022692"/>
    </source>
</evidence>
<dbReference type="Pfam" id="PF01478">
    <property type="entry name" value="Peptidase_A24"/>
    <property type="match status" value="1"/>
</dbReference>
<dbReference type="Gene3D" id="1.20.120.1220">
    <property type="match status" value="1"/>
</dbReference>
<dbReference type="PATRIC" id="fig|728005.3.peg.244"/>
<feature type="transmembrane region" description="Helical" evidence="6">
    <location>
        <begin position="96"/>
        <end position="119"/>
    </location>
</feature>
<sequence length="166" mass="18046">MSTFAMLLFPIAMALAASSDLLTMRISNKLVLFLVASFFAVALAINLPLQQFGMHIAAALVVLAVGFTCFALRWIGGGDAKLAAATTLWLGFGLTLPYLVYAALLGGVLTLTILTLRHMPLTPFLARYRWLERLHDRKQGVPYGIALAIAGMLVYTNSTIFERLIA</sequence>
<evidence type="ECO:0000313" key="11">
    <source>
        <dbReference type="Proteomes" id="UP000182258"/>
    </source>
</evidence>
<dbReference type="InterPro" id="IPR052218">
    <property type="entry name" value="Preflagellin_Peptidase"/>
</dbReference>
<proteinExistence type="predicted"/>